<gene>
    <name evidence="22" type="ORF">FC27_GL000476</name>
</gene>
<feature type="binding site" evidence="16">
    <location>
        <position position="407"/>
    </location>
    <ligand>
        <name>NADP(+)</name>
        <dbReference type="ChEBI" id="CHEBI:58349"/>
    </ligand>
</feature>
<feature type="binding site" evidence="16">
    <location>
        <position position="102"/>
    </location>
    <ligand>
        <name>NADP(+)</name>
        <dbReference type="ChEBI" id="CHEBI:58349"/>
    </ligand>
</feature>
<dbReference type="EC" id="1.1.1.42" evidence="4 20"/>
<dbReference type="PANTHER" id="PTHR43504">
    <property type="entry name" value="ISOCITRATE DEHYDROGENASE [NADP]"/>
    <property type="match status" value="1"/>
</dbReference>
<keyword evidence="8 20" id="KW-0479">Metal-binding</keyword>
<feature type="site" description="Critical for catalysis" evidence="18">
    <location>
        <position position="158"/>
    </location>
</feature>
<evidence type="ECO:0000256" key="5">
    <source>
        <dbReference type="ARBA" id="ARBA00019562"/>
    </source>
</evidence>
<dbReference type="OrthoDB" id="9806254at2"/>
<accession>A0A0R1SIP1</accession>
<evidence type="ECO:0000256" key="20">
    <source>
        <dbReference type="RuleBase" id="RU004446"/>
    </source>
</evidence>
<evidence type="ECO:0000256" key="2">
    <source>
        <dbReference type="ARBA" id="ARBA00007769"/>
    </source>
</evidence>
<feature type="modified residue" description="Phosphoserine" evidence="19">
    <location>
        <position position="111"/>
    </location>
</feature>
<feature type="binding site" evidence="15">
    <location>
        <position position="151"/>
    </location>
    <ligand>
        <name>D-threo-isocitrate</name>
        <dbReference type="ChEBI" id="CHEBI:15562"/>
    </ligand>
</feature>
<evidence type="ECO:0000256" key="12">
    <source>
        <dbReference type="ARBA" id="ARBA00023211"/>
    </source>
</evidence>
<evidence type="ECO:0000256" key="16">
    <source>
        <dbReference type="PIRSR" id="PIRSR604439-2"/>
    </source>
</evidence>
<evidence type="ECO:0000256" key="1">
    <source>
        <dbReference type="ARBA" id="ARBA00001936"/>
    </source>
</evidence>
<evidence type="ECO:0000256" key="18">
    <source>
        <dbReference type="PIRSR" id="PIRSR604439-4"/>
    </source>
</evidence>
<comment type="function">
    <text evidence="14">Catalyzes the oxidative decarboxylation of isocitrate to 2-oxoglutarate and carbon dioxide with the concomitant reduction of NADP(+).</text>
</comment>
<keyword evidence="11" id="KW-0560">Oxidoreductase</keyword>
<evidence type="ECO:0000256" key="4">
    <source>
        <dbReference type="ARBA" id="ARBA00013013"/>
    </source>
</evidence>
<keyword evidence="12 17" id="KW-0464">Manganese</keyword>
<proteinExistence type="inferred from homology"/>
<feature type="binding site" evidence="15">
    <location>
        <position position="113"/>
    </location>
    <ligand>
        <name>D-threo-isocitrate</name>
        <dbReference type="ChEBI" id="CHEBI:15562"/>
    </ligand>
</feature>
<organism evidence="22 23">
    <name type="scientific">Companilactobacillus versmoldensis DSM 14857 = KCTC 3814</name>
    <dbReference type="NCBI Taxonomy" id="1423815"/>
    <lineage>
        <taxon>Bacteria</taxon>
        <taxon>Bacillati</taxon>
        <taxon>Bacillota</taxon>
        <taxon>Bacilli</taxon>
        <taxon>Lactobacillales</taxon>
        <taxon>Lactobacillaceae</taxon>
        <taxon>Companilactobacillus</taxon>
    </lineage>
</organism>
<feature type="binding site" evidence="17">
    <location>
        <position position="317"/>
    </location>
    <ligand>
        <name>Mg(2+)</name>
        <dbReference type="ChEBI" id="CHEBI:18420"/>
    </ligand>
</feature>
<evidence type="ECO:0000256" key="9">
    <source>
        <dbReference type="ARBA" id="ARBA00022842"/>
    </source>
</evidence>
<dbReference type="PATRIC" id="fig|1423815.3.peg.483"/>
<evidence type="ECO:0000256" key="19">
    <source>
        <dbReference type="PIRSR" id="PIRSR604439-5"/>
    </source>
</evidence>
<dbReference type="GO" id="GO:0006097">
    <property type="term" value="P:glyoxylate cycle"/>
    <property type="evidence" value="ECO:0007669"/>
    <property type="project" value="UniProtKB-KW"/>
</dbReference>
<comment type="subunit">
    <text evidence="3">Homodimer.</text>
</comment>
<dbReference type="NCBIfam" id="NF005425">
    <property type="entry name" value="PRK07006.1"/>
    <property type="match status" value="1"/>
</dbReference>
<keyword evidence="9 17" id="KW-0460">Magnesium</keyword>
<dbReference type="GO" id="GO:0000287">
    <property type="term" value="F:magnesium ion binding"/>
    <property type="evidence" value="ECO:0007669"/>
    <property type="project" value="InterPro"/>
</dbReference>
<keyword evidence="7 20" id="KW-0816">Tricarboxylic acid cycle</keyword>
<dbReference type="PANTHER" id="PTHR43504:SF1">
    <property type="entry name" value="ISOCITRATE DEHYDROGENASE [NADP]"/>
    <property type="match status" value="1"/>
</dbReference>
<protein>
    <recommendedName>
        <fullName evidence="5 20">Isocitrate dehydrogenase [NADP]</fullName>
        <ecNumber evidence="4 20">1.1.1.42</ecNumber>
    </recommendedName>
</protein>
<dbReference type="GO" id="GO:0051287">
    <property type="term" value="F:NAD binding"/>
    <property type="evidence" value="ECO:0007669"/>
    <property type="project" value="InterPro"/>
</dbReference>
<feature type="binding site" evidence="16">
    <location>
        <position position="364"/>
    </location>
    <ligand>
        <name>NADP(+)</name>
        <dbReference type="ChEBI" id="CHEBI:58349"/>
    </ligand>
</feature>
<dbReference type="SUPFAM" id="SSF53659">
    <property type="entry name" value="Isocitrate/Isopropylmalate dehydrogenase-like"/>
    <property type="match status" value="1"/>
</dbReference>
<feature type="modified residue" description="N6-succinyllysine" evidence="19">
    <location>
        <position position="240"/>
    </location>
</feature>
<feature type="binding site" evidence="15">
    <location>
        <position position="117"/>
    </location>
    <ligand>
        <name>D-threo-isocitrate</name>
        <dbReference type="ChEBI" id="CHEBI:15562"/>
    </ligand>
</feature>
<dbReference type="Proteomes" id="UP000051647">
    <property type="component" value="Unassembled WGS sequence"/>
</dbReference>
<feature type="binding site" evidence="15">
    <location>
        <position position="111"/>
    </location>
    <ligand>
        <name>D-threo-isocitrate</name>
        <dbReference type="ChEBI" id="CHEBI:15562"/>
    </ligand>
</feature>
<comment type="caution">
    <text evidence="22">The sequence shown here is derived from an EMBL/GenBank/DDBJ whole genome shotgun (WGS) entry which is preliminary data.</text>
</comment>
<comment type="cofactor">
    <cofactor evidence="17">
        <name>Mg(2+)</name>
        <dbReference type="ChEBI" id="CHEBI:18420"/>
    </cofactor>
    <cofactor evidence="17">
        <name>Mn(2+)</name>
        <dbReference type="ChEBI" id="CHEBI:29035"/>
    </cofactor>
    <text evidence="17">Binds 1 Mg(2+) or Mn(2+) ion per subunit.</text>
</comment>
<evidence type="ECO:0000313" key="22">
    <source>
        <dbReference type="EMBL" id="KRL66602.1"/>
    </source>
</evidence>
<dbReference type="InterPro" id="IPR019818">
    <property type="entry name" value="IsoCit/isopropylmalate_DH_CS"/>
</dbReference>
<evidence type="ECO:0000256" key="7">
    <source>
        <dbReference type="ARBA" id="ARBA00022532"/>
    </source>
</evidence>
<evidence type="ECO:0000256" key="10">
    <source>
        <dbReference type="ARBA" id="ARBA00022857"/>
    </source>
</evidence>
<dbReference type="GO" id="GO:0006099">
    <property type="term" value="P:tricarboxylic acid cycle"/>
    <property type="evidence" value="ECO:0007669"/>
    <property type="project" value="UniProtKB-UniRule"/>
</dbReference>
<evidence type="ECO:0000256" key="17">
    <source>
        <dbReference type="PIRSR" id="PIRSR604439-3"/>
    </source>
</evidence>
<dbReference type="NCBIfam" id="TIGR00183">
    <property type="entry name" value="prok_nadp_idh"/>
    <property type="match status" value="1"/>
</dbReference>
<feature type="modified residue" description="N6-acetyllysine" evidence="19">
    <location>
        <position position="140"/>
    </location>
</feature>
<evidence type="ECO:0000256" key="15">
    <source>
        <dbReference type="PIRSR" id="PIRSR604439-1"/>
    </source>
</evidence>
<comment type="catalytic activity">
    <reaction evidence="13">
        <text>D-threo-isocitrate + NADP(+) = 2-oxoglutarate + CO2 + NADPH</text>
        <dbReference type="Rhea" id="RHEA:19629"/>
        <dbReference type="ChEBI" id="CHEBI:15562"/>
        <dbReference type="ChEBI" id="CHEBI:16526"/>
        <dbReference type="ChEBI" id="CHEBI:16810"/>
        <dbReference type="ChEBI" id="CHEBI:57783"/>
        <dbReference type="ChEBI" id="CHEBI:58349"/>
        <dbReference type="EC" id="1.1.1.42"/>
    </reaction>
</comment>
<keyword evidence="23" id="KW-1185">Reference proteome</keyword>
<evidence type="ECO:0000256" key="6">
    <source>
        <dbReference type="ARBA" id="ARBA00022435"/>
    </source>
</evidence>
<feature type="site" description="Critical for catalysis" evidence="18">
    <location>
        <position position="228"/>
    </location>
</feature>
<comment type="similarity">
    <text evidence="2">Belongs to the isocitrate and isopropylmalate dehydrogenases family.</text>
</comment>
<feature type="domain" description="Isopropylmalate dehydrogenase-like" evidence="21">
    <location>
        <begin position="28"/>
        <end position="424"/>
    </location>
</feature>
<dbReference type="InterPro" id="IPR004439">
    <property type="entry name" value="Isocitrate_DH_NADP_dimer_prok"/>
</dbReference>
<dbReference type="eggNOG" id="COG0538">
    <property type="taxonomic scope" value="Bacteria"/>
</dbReference>
<evidence type="ECO:0000256" key="3">
    <source>
        <dbReference type="ARBA" id="ARBA00011738"/>
    </source>
</evidence>
<dbReference type="Pfam" id="PF00180">
    <property type="entry name" value="Iso_dh"/>
    <property type="match status" value="1"/>
</dbReference>
<dbReference type="InterPro" id="IPR024084">
    <property type="entry name" value="IsoPropMal-DH-like_dom"/>
</dbReference>
<keyword evidence="10 16" id="KW-0521">NADP</keyword>
<evidence type="ECO:0000256" key="11">
    <source>
        <dbReference type="ARBA" id="ARBA00023002"/>
    </source>
</evidence>
<dbReference type="STRING" id="1423815.FC27_GL000476"/>
<dbReference type="EMBL" id="AZFA01000013">
    <property type="protein sequence ID" value="KRL66602.1"/>
    <property type="molecule type" value="Genomic_DNA"/>
</dbReference>
<evidence type="ECO:0000256" key="8">
    <source>
        <dbReference type="ARBA" id="ARBA00022723"/>
    </source>
</evidence>
<reference evidence="22 23" key="1">
    <citation type="journal article" date="2015" name="Genome Announc.">
        <title>Expanding the biotechnology potential of lactobacilli through comparative genomics of 213 strains and associated genera.</title>
        <authorList>
            <person name="Sun Z."/>
            <person name="Harris H.M."/>
            <person name="McCann A."/>
            <person name="Guo C."/>
            <person name="Argimon S."/>
            <person name="Zhang W."/>
            <person name="Yang X."/>
            <person name="Jeffery I.B."/>
            <person name="Cooney J.C."/>
            <person name="Kagawa T.F."/>
            <person name="Liu W."/>
            <person name="Song Y."/>
            <person name="Salvetti E."/>
            <person name="Wrobel A."/>
            <person name="Rasinkangas P."/>
            <person name="Parkhill J."/>
            <person name="Rea M.C."/>
            <person name="O'Sullivan O."/>
            <person name="Ritari J."/>
            <person name="Douillard F.P."/>
            <person name="Paul Ross R."/>
            <person name="Yang R."/>
            <person name="Briner A.E."/>
            <person name="Felis G.E."/>
            <person name="de Vos W.M."/>
            <person name="Barrangou R."/>
            <person name="Klaenhammer T.R."/>
            <person name="Caufield P.W."/>
            <person name="Cui Y."/>
            <person name="Zhang H."/>
            <person name="O'Toole P.W."/>
        </authorList>
    </citation>
    <scope>NUCLEOTIDE SEQUENCE [LARGE SCALE GENOMIC DNA]</scope>
    <source>
        <strain evidence="22 23">DSM 14857</strain>
    </source>
</reference>
<evidence type="ECO:0000256" key="14">
    <source>
        <dbReference type="ARBA" id="ARBA00046127"/>
    </source>
</evidence>
<dbReference type="GO" id="GO:0004450">
    <property type="term" value="F:isocitrate dehydrogenase (NADP+) activity"/>
    <property type="evidence" value="ECO:0007669"/>
    <property type="project" value="UniProtKB-UniRule"/>
</dbReference>
<keyword evidence="6 20" id="KW-0329">Glyoxylate bypass</keyword>
<name>A0A0R1SIP1_9LACO</name>
<dbReference type="Gene3D" id="3.40.718.10">
    <property type="entry name" value="Isopropylmalate Dehydrogenase"/>
    <property type="match status" value="1"/>
</dbReference>
<comment type="cofactor">
    <cofactor evidence="1">
        <name>Mn(2+)</name>
        <dbReference type="ChEBI" id="CHEBI:29035"/>
    </cofactor>
</comment>
<feature type="binding site" evidence="15">
    <location>
        <position position="127"/>
    </location>
    <ligand>
        <name>D-threo-isocitrate</name>
        <dbReference type="ChEBI" id="CHEBI:15562"/>
    </ligand>
</feature>
<dbReference type="PROSITE" id="PS00470">
    <property type="entry name" value="IDH_IMDH"/>
    <property type="match status" value="1"/>
</dbReference>
<evidence type="ECO:0000256" key="13">
    <source>
        <dbReference type="ARBA" id="ARBA00023554"/>
    </source>
</evidence>
<evidence type="ECO:0000259" key="21">
    <source>
        <dbReference type="SMART" id="SM01329"/>
    </source>
</evidence>
<dbReference type="SMART" id="SM01329">
    <property type="entry name" value="Iso_dh"/>
    <property type="match status" value="1"/>
</dbReference>
<sequence>MYEEGGSLVTSQKIIMEDGNLKTPDHPTIPFIAGDGIGPEIWSAAKGVFDAAVNKVYQGKKSVDWLPLLAGETAYKKTGQWLPDETLQALKDYLVAIKGPLTTPIGKGHRSINVTLRQKLDLYACFRPVKYFAGVPSPVKKPENVDIAVFRENTEDIYAGIDFVSKSEGANQLLQLLKQNQQLDKVRFPDSSNFAIKPVSEAGSKRIVRAAIEYALDHNLSKVTLVHKSNIMKKTEGSFKTWGYEVAESFGDRVFTMNEFEQIKSKKGLSAADDAGTLSEYSGRLFVDDVITDNFFQQSLLHPENFDVVVTMNLNGDYISDALAAQVGGIGIAPGGNINYQTGQAIFEATHGTAPQFAGQNKLNPTSLILSGAMMFEYLGWKEVSQVIERAVASAIKGKHVTMDFARQIHGAEELSTSEFGSFVEKNIRNGK</sequence>
<evidence type="ECO:0000313" key="23">
    <source>
        <dbReference type="Proteomes" id="UP000051647"/>
    </source>
</evidence>
<dbReference type="RefSeq" id="WP_010624483.1">
    <property type="nucleotide sequence ID" value="NZ_AZFA01000013.1"/>
</dbReference>
<feature type="modified residue" description="N6-succinyllysine" evidence="19">
    <location>
        <position position="98"/>
    </location>
</feature>
<dbReference type="AlphaFoldDB" id="A0A0R1SIP1"/>